<proteinExistence type="predicted"/>
<dbReference type="AlphaFoldDB" id="A0A915KWN6"/>
<evidence type="ECO:0000313" key="1">
    <source>
        <dbReference type="Proteomes" id="UP000887565"/>
    </source>
</evidence>
<accession>A0A915KWN6</accession>
<evidence type="ECO:0000313" key="2">
    <source>
        <dbReference type="WBParaSite" id="nRc.2.0.1.t43221-RA"/>
    </source>
</evidence>
<dbReference type="Proteomes" id="UP000887565">
    <property type="component" value="Unplaced"/>
</dbReference>
<sequence length="74" mass="9135">MDEVDFLDFINDVGEEEEFNIINRRLFRHSNPFEIYNNQEFFLWYQFKKDVLRELSDNLLHQTKCHYSLSVDTK</sequence>
<reference evidence="2" key="1">
    <citation type="submission" date="2022-11" db="UniProtKB">
        <authorList>
            <consortium name="WormBaseParasite"/>
        </authorList>
    </citation>
    <scope>IDENTIFICATION</scope>
</reference>
<organism evidence="1 2">
    <name type="scientific">Romanomermis culicivorax</name>
    <name type="common">Nematode worm</name>
    <dbReference type="NCBI Taxonomy" id="13658"/>
    <lineage>
        <taxon>Eukaryota</taxon>
        <taxon>Metazoa</taxon>
        <taxon>Ecdysozoa</taxon>
        <taxon>Nematoda</taxon>
        <taxon>Enoplea</taxon>
        <taxon>Dorylaimia</taxon>
        <taxon>Mermithida</taxon>
        <taxon>Mermithoidea</taxon>
        <taxon>Mermithidae</taxon>
        <taxon>Romanomermis</taxon>
    </lineage>
</organism>
<protein>
    <submittedName>
        <fullName evidence="2">Uncharacterized protein</fullName>
    </submittedName>
</protein>
<dbReference type="WBParaSite" id="nRc.2.0.1.t43221-RA">
    <property type="protein sequence ID" value="nRc.2.0.1.t43221-RA"/>
    <property type="gene ID" value="nRc.2.0.1.g43221"/>
</dbReference>
<keyword evidence="1" id="KW-1185">Reference proteome</keyword>
<name>A0A915KWN6_ROMCU</name>